<comment type="similarity">
    <text evidence="2">Belongs to the YejK family.</text>
</comment>
<evidence type="ECO:0000313" key="5">
    <source>
        <dbReference type="Proteomes" id="UP000623776"/>
    </source>
</evidence>
<gene>
    <name evidence="4" type="ORF">GCM10007157_34330</name>
</gene>
<dbReference type="EMBL" id="BMXN01000035">
    <property type="protein sequence ID" value="GGW40770.1"/>
    <property type="molecule type" value="Genomic_DNA"/>
</dbReference>
<dbReference type="PANTHER" id="PTHR38772:SF1">
    <property type="entry name" value="NUCLEOID-ASSOCIATED PROTEIN YEJK"/>
    <property type="match status" value="1"/>
</dbReference>
<dbReference type="GO" id="GO:0003690">
    <property type="term" value="F:double-stranded DNA binding"/>
    <property type="evidence" value="ECO:0007669"/>
    <property type="project" value="TreeGrafter"/>
</dbReference>
<sequence>MPLLQSAVHRLEPSLDGERLTVTPPPAPAEADNPVMASLVNTLNDTYNTKAKGWGRFAEQGEQAGPLVAWLSAYLAADPSGTEQGFAELANALAERLAQTLQEQLSVSGYLVTAHLRQGDTDTLFFGLIHQREGIGFNEAHQAVPAAQLNASQLTLAARVNLTQWQRADATTQYVSFLKDRGAKKLSDGLVALLGMEEGIDAPAETRTLLKAFSDYVEKEDLDDDASREKTDTLVDYANEQLRRGEPMTLEALSELVDEKQPQAFYDHIRNADYGLSPEIPPDKRTINQFRRFTGRAGGVSISFDSHLLGSSIEYDAAQDRLIIKQVPKQLKEQLAKRKE</sequence>
<keyword evidence="3" id="KW-0963">Cytoplasm</keyword>
<reference evidence="5" key="1">
    <citation type="journal article" date="2019" name="Int. J. Syst. Evol. Microbiol.">
        <title>The Global Catalogue of Microorganisms (GCM) 10K type strain sequencing project: providing services to taxonomists for standard genome sequencing and annotation.</title>
        <authorList>
            <consortium name="The Broad Institute Genomics Platform"/>
            <consortium name="The Broad Institute Genome Sequencing Center for Infectious Disease"/>
            <person name="Wu L."/>
            <person name="Ma J."/>
        </authorList>
    </citation>
    <scope>NUCLEOTIDE SEQUENCE [LARGE SCALE GENOMIC DNA]</scope>
    <source>
        <strain evidence="5">KCTC 22154</strain>
    </source>
</reference>
<organism evidence="4 5">
    <name type="scientific">Vreelandella hamiltonii</name>
    <dbReference type="NCBI Taxonomy" id="502829"/>
    <lineage>
        <taxon>Bacteria</taxon>
        <taxon>Pseudomonadati</taxon>
        <taxon>Pseudomonadota</taxon>
        <taxon>Gammaproteobacteria</taxon>
        <taxon>Oceanospirillales</taxon>
        <taxon>Halomonadaceae</taxon>
        <taxon>Vreelandella</taxon>
    </lineage>
</organism>
<evidence type="ECO:0000256" key="2">
    <source>
        <dbReference type="ARBA" id="ARBA00009035"/>
    </source>
</evidence>
<comment type="subcellular location">
    <subcellularLocation>
        <location evidence="1">Cytoplasm</location>
        <location evidence="1">Nucleoid</location>
    </subcellularLocation>
</comment>
<dbReference type="RefSeq" id="WP_016915095.1">
    <property type="nucleotide sequence ID" value="NZ_BMXN01000035.1"/>
</dbReference>
<accession>A0A8H9M1H0</accession>
<name>A0A8H9M1H0_9GAMM</name>
<evidence type="ECO:0000313" key="4">
    <source>
        <dbReference type="EMBL" id="GGW40770.1"/>
    </source>
</evidence>
<evidence type="ECO:0000256" key="1">
    <source>
        <dbReference type="ARBA" id="ARBA00004453"/>
    </source>
</evidence>
<dbReference type="GO" id="GO:0043590">
    <property type="term" value="C:bacterial nucleoid"/>
    <property type="evidence" value="ECO:0007669"/>
    <property type="project" value="TreeGrafter"/>
</dbReference>
<protein>
    <submittedName>
        <fullName evidence="4">Nucleoid-associated protein</fullName>
    </submittedName>
</protein>
<dbReference type="Proteomes" id="UP000623776">
    <property type="component" value="Unassembled WGS sequence"/>
</dbReference>
<dbReference type="Pfam" id="PF04245">
    <property type="entry name" value="NA37"/>
    <property type="match status" value="1"/>
</dbReference>
<dbReference type="PANTHER" id="PTHR38772">
    <property type="match status" value="1"/>
</dbReference>
<proteinExistence type="inferred from homology"/>
<dbReference type="InterPro" id="IPR007358">
    <property type="entry name" value="Nucleoid_associated_NdpA"/>
</dbReference>
<dbReference type="AlphaFoldDB" id="A0A8H9M1H0"/>
<keyword evidence="5" id="KW-1185">Reference proteome</keyword>
<dbReference type="GO" id="GO:0003727">
    <property type="term" value="F:single-stranded RNA binding"/>
    <property type="evidence" value="ECO:0007669"/>
    <property type="project" value="TreeGrafter"/>
</dbReference>
<comment type="caution">
    <text evidence="4">The sequence shown here is derived from an EMBL/GenBank/DDBJ whole genome shotgun (WGS) entry which is preliminary data.</text>
</comment>
<evidence type="ECO:0000256" key="3">
    <source>
        <dbReference type="ARBA" id="ARBA00022490"/>
    </source>
</evidence>